<reference evidence="9" key="1">
    <citation type="journal article" date="2021" name="PeerJ">
        <title>Extensive microbial diversity within the chicken gut microbiome revealed by metagenomics and culture.</title>
        <authorList>
            <person name="Gilroy R."/>
            <person name="Ravi A."/>
            <person name="Getino M."/>
            <person name="Pursley I."/>
            <person name="Horton D.L."/>
            <person name="Alikhan N.F."/>
            <person name="Baker D."/>
            <person name="Gharbi K."/>
            <person name="Hall N."/>
            <person name="Watson M."/>
            <person name="Adriaenssens E.M."/>
            <person name="Foster-Nyarko E."/>
            <person name="Jarju S."/>
            <person name="Secka A."/>
            <person name="Antonio M."/>
            <person name="Oren A."/>
            <person name="Chaudhuri R.R."/>
            <person name="La Ragione R."/>
            <person name="Hildebrand F."/>
            <person name="Pallen M.J."/>
        </authorList>
    </citation>
    <scope>NUCLEOTIDE SEQUENCE</scope>
    <source>
        <strain evidence="9">B3-3758</strain>
    </source>
</reference>
<comment type="subcellular location">
    <subcellularLocation>
        <location evidence="1">Cytoplasm</location>
    </subcellularLocation>
</comment>
<evidence type="ECO:0000256" key="7">
    <source>
        <dbReference type="SAM" id="Phobius"/>
    </source>
</evidence>
<feature type="signal peptide" evidence="8">
    <location>
        <begin position="1"/>
        <end position="26"/>
    </location>
</feature>
<keyword evidence="7" id="KW-0472">Membrane</keyword>
<evidence type="ECO:0000256" key="1">
    <source>
        <dbReference type="ARBA" id="ARBA00004496"/>
    </source>
</evidence>
<dbReference type="GO" id="GO:0006355">
    <property type="term" value="P:regulation of DNA-templated transcription"/>
    <property type="evidence" value="ECO:0007669"/>
    <property type="project" value="InterPro"/>
</dbReference>
<gene>
    <name evidence="9" type="ORF">H9791_07485</name>
</gene>
<protein>
    <submittedName>
        <fullName evidence="9">Tetratricopeptide repeat protein</fullName>
    </submittedName>
</protein>
<dbReference type="SMART" id="SM00028">
    <property type="entry name" value="TPR"/>
    <property type="match status" value="5"/>
</dbReference>
<evidence type="ECO:0000256" key="4">
    <source>
        <dbReference type="ARBA" id="ARBA00022803"/>
    </source>
</evidence>
<accession>A0A9E2NP30</accession>
<sequence length="617" mass="71729">MKRNLAPHLFPMLAAVLLLLAACAHRPDPQATTVLSQAEAIMYAAPDSALQLLENLQPPKGKEQRATWALLLAQARYKTEIQQSDSLVNTAYNYFKNTDNAERKALALYLKAGIIEENGDVEEAQKYYLQAKDEVEKTEDYLLGFLIHSHLGNLYAFDGVKEHAFTYYKKAYRYAELLKDTNYVISSLMYLGRVYSMRPPDYEKSIYYYKQALELAQKEQNWRKFDLVIWELIGIYVFIDDFQTAYTHAQMGLHSPYMKGVEPDERLSMILGHIYSNLGKVDSAYYFLNKAITSDIPEIKRGAYNYLYNLERRQGNYREALDDCEQCLIYNDSVYRAEKAAELIEMQAKYDQQKVINERNQLQMDKDRLIRHALVAVVALIALITITYQRALFRKEHALKKQEESARQNALRLAENERIISRNNQRMAELAQQIEEGKDYKDQLEEQTATLARMQEQNERLAVENRHLQDSIHRQTVNRQSEEVNELNRLTTENRCLHERETALTTLLVAQNTFLDKIRTKHTYLKDEQWPQFKEELDRIFDGYTQRLVKAAPTISESELRLACLIKLKMSNGEMADVLGISPSSVGKAKLRLKDRLAHAVASFDKSMMLDVWLWEF</sequence>
<keyword evidence="8" id="KW-0732">Signal</keyword>
<feature type="chain" id="PRO_5039219766" evidence="8">
    <location>
        <begin position="27"/>
        <end position="617"/>
    </location>
</feature>
<dbReference type="Proteomes" id="UP000824236">
    <property type="component" value="Unassembled WGS sequence"/>
</dbReference>
<keyword evidence="7" id="KW-1133">Transmembrane helix</keyword>
<dbReference type="EMBL" id="JAHLFO010000106">
    <property type="protein sequence ID" value="MBU3814337.1"/>
    <property type="molecule type" value="Genomic_DNA"/>
</dbReference>
<dbReference type="InterPro" id="IPR011990">
    <property type="entry name" value="TPR-like_helical_dom_sf"/>
</dbReference>
<dbReference type="PANTHER" id="PTHR46630:SF1">
    <property type="entry name" value="TETRATRICOPEPTIDE REPEAT PROTEIN 29"/>
    <property type="match status" value="1"/>
</dbReference>
<dbReference type="Pfam" id="PF13181">
    <property type="entry name" value="TPR_8"/>
    <property type="match status" value="1"/>
</dbReference>
<dbReference type="SUPFAM" id="SSF48452">
    <property type="entry name" value="TPR-like"/>
    <property type="match status" value="1"/>
</dbReference>
<keyword evidence="3" id="KW-0677">Repeat</keyword>
<keyword evidence="6" id="KW-0175">Coiled coil</keyword>
<dbReference type="AlphaFoldDB" id="A0A9E2NP30"/>
<proteinExistence type="inferred from homology"/>
<organism evidence="9 10">
    <name type="scientific">Candidatus Bacteroides intestinipullorum</name>
    <dbReference type="NCBI Taxonomy" id="2838471"/>
    <lineage>
        <taxon>Bacteria</taxon>
        <taxon>Pseudomonadati</taxon>
        <taxon>Bacteroidota</taxon>
        <taxon>Bacteroidia</taxon>
        <taxon>Bacteroidales</taxon>
        <taxon>Bacteroidaceae</taxon>
        <taxon>Bacteroides</taxon>
    </lineage>
</organism>
<dbReference type="Gene3D" id="1.25.40.10">
    <property type="entry name" value="Tetratricopeptide repeat domain"/>
    <property type="match status" value="2"/>
</dbReference>
<evidence type="ECO:0000256" key="3">
    <source>
        <dbReference type="ARBA" id="ARBA00022737"/>
    </source>
</evidence>
<comment type="caution">
    <text evidence="9">The sequence shown here is derived from an EMBL/GenBank/DDBJ whole genome shotgun (WGS) entry which is preliminary data.</text>
</comment>
<keyword evidence="4" id="KW-0802">TPR repeat</keyword>
<evidence type="ECO:0000313" key="10">
    <source>
        <dbReference type="Proteomes" id="UP000824236"/>
    </source>
</evidence>
<dbReference type="PROSITE" id="PS51257">
    <property type="entry name" value="PROKAR_LIPOPROTEIN"/>
    <property type="match status" value="1"/>
</dbReference>
<evidence type="ECO:0000256" key="5">
    <source>
        <dbReference type="ARBA" id="ARBA00038253"/>
    </source>
</evidence>
<evidence type="ECO:0000256" key="2">
    <source>
        <dbReference type="ARBA" id="ARBA00022490"/>
    </source>
</evidence>
<dbReference type="GO" id="GO:0003677">
    <property type="term" value="F:DNA binding"/>
    <property type="evidence" value="ECO:0007669"/>
    <property type="project" value="InterPro"/>
</dbReference>
<dbReference type="InterPro" id="IPR016032">
    <property type="entry name" value="Sig_transdc_resp-reg_C-effctor"/>
</dbReference>
<dbReference type="InterPro" id="IPR051476">
    <property type="entry name" value="Bac_ResReg_Asp_Phosphatase"/>
</dbReference>
<name>A0A9E2NP30_9BACE</name>
<evidence type="ECO:0000313" key="9">
    <source>
        <dbReference type="EMBL" id="MBU3814337.1"/>
    </source>
</evidence>
<feature type="transmembrane region" description="Helical" evidence="7">
    <location>
        <begin position="369"/>
        <end position="388"/>
    </location>
</feature>
<comment type="similarity">
    <text evidence="5">Belongs to the Rap family.</text>
</comment>
<dbReference type="SUPFAM" id="SSF46894">
    <property type="entry name" value="C-terminal effector domain of the bipartite response regulators"/>
    <property type="match status" value="1"/>
</dbReference>
<evidence type="ECO:0000256" key="8">
    <source>
        <dbReference type="SAM" id="SignalP"/>
    </source>
</evidence>
<dbReference type="GO" id="GO:0005737">
    <property type="term" value="C:cytoplasm"/>
    <property type="evidence" value="ECO:0007669"/>
    <property type="project" value="UniProtKB-SubCell"/>
</dbReference>
<keyword evidence="7" id="KW-0812">Transmembrane</keyword>
<dbReference type="InterPro" id="IPR019734">
    <property type="entry name" value="TPR_rpt"/>
</dbReference>
<reference evidence="9" key="2">
    <citation type="submission" date="2021-04" db="EMBL/GenBank/DDBJ databases">
        <authorList>
            <person name="Gilroy R."/>
        </authorList>
    </citation>
    <scope>NUCLEOTIDE SEQUENCE</scope>
    <source>
        <strain evidence="9">B3-3758</strain>
    </source>
</reference>
<evidence type="ECO:0000256" key="6">
    <source>
        <dbReference type="SAM" id="Coils"/>
    </source>
</evidence>
<feature type="coiled-coil region" evidence="6">
    <location>
        <begin position="427"/>
        <end position="471"/>
    </location>
</feature>
<dbReference type="PANTHER" id="PTHR46630">
    <property type="entry name" value="TETRATRICOPEPTIDE REPEAT PROTEIN 29"/>
    <property type="match status" value="1"/>
</dbReference>
<keyword evidence="2" id="KW-0963">Cytoplasm</keyword>